<organism evidence="2 3">
    <name type="scientific">Methanohalophilus euhalobius</name>
    <dbReference type="NCBI Taxonomy" id="51203"/>
    <lineage>
        <taxon>Archaea</taxon>
        <taxon>Methanobacteriati</taxon>
        <taxon>Methanobacteriota</taxon>
        <taxon>Stenosarchaea group</taxon>
        <taxon>Methanomicrobia</taxon>
        <taxon>Methanosarcinales</taxon>
        <taxon>Methanosarcinaceae</taxon>
        <taxon>Methanohalophilus</taxon>
    </lineage>
</organism>
<feature type="transmembrane region" description="Helical" evidence="1">
    <location>
        <begin position="38"/>
        <end position="58"/>
    </location>
</feature>
<evidence type="ECO:0000313" key="3">
    <source>
        <dbReference type="Proteomes" id="UP000251060"/>
    </source>
</evidence>
<reference evidence="2 3" key="1">
    <citation type="submission" date="2018-02" db="EMBL/GenBank/DDBJ databases">
        <title>Subsurface microbial communities from deep shales in Ohio and West Virginia, USA.</title>
        <authorList>
            <person name="Wrighton K."/>
        </authorList>
    </citation>
    <scope>NUCLEOTIDE SEQUENCE [LARGE SCALE GENOMIC DNA]</scope>
    <source>
        <strain evidence="2 3">DSM 10369</strain>
    </source>
</reference>
<keyword evidence="1" id="KW-1133">Transmembrane helix</keyword>
<proteinExistence type="predicted"/>
<dbReference type="EMBL" id="PVBU01000017">
    <property type="protein sequence ID" value="PQV41831.1"/>
    <property type="molecule type" value="Genomic_DNA"/>
</dbReference>
<keyword evidence="1" id="KW-0812">Transmembrane</keyword>
<comment type="caution">
    <text evidence="2">The sequence shown here is derived from an EMBL/GenBank/DDBJ whole genome shotgun (WGS) entry which is preliminary data.</text>
</comment>
<dbReference type="Proteomes" id="UP000251060">
    <property type="component" value="Unassembled WGS sequence"/>
</dbReference>
<keyword evidence="1" id="KW-0472">Membrane</keyword>
<feature type="transmembrane region" description="Helical" evidence="1">
    <location>
        <begin position="74"/>
        <end position="90"/>
    </location>
</feature>
<gene>
    <name evidence="2" type="ORF">B0H22_1179</name>
</gene>
<feature type="transmembrane region" description="Helical" evidence="1">
    <location>
        <begin position="148"/>
        <end position="170"/>
    </location>
</feature>
<protein>
    <submittedName>
        <fullName evidence="2">Uncharacterized protein</fullName>
    </submittedName>
</protein>
<dbReference type="AlphaFoldDB" id="A0A314ZV59"/>
<sequence length="179" mass="20453">MILLSVPVDVYRLLYIRYFFAGALGVWLAINHKTPIKILILGALLSSIYIFVVNYLNYQPSFIYPAWSSQHSPSYLWTLLIIVAGISYFPEDATNLIQSLIKKLGQASWHIFLVQMTYFWILGSHVKSFFFSGLSYPISFDIQTLTEISLKVSTLSVLNLVICLYIGYIFHKKSLHSAT</sequence>
<evidence type="ECO:0000256" key="1">
    <source>
        <dbReference type="SAM" id="Phobius"/>
    </source>
</evidence>
<evidence type="ECO:0000313" key="2">
    <source>
        <dbReference type="EMBL" id="PQV41831.1"/>
    </source>
</evidence>
<name>A0A314ZV59_9EURY</name>
<feature type="transmembrane region" description="Helical" evidence="1">
    <location>
        <begin position="111"/>
        <end position="136"/>
    </location>
</feature>
<accession>A0A314ZV59</accession>
<feature type="transmembrane region" description="Helical" evidence="1">
    <location>
        <begin position="12"/>
        <end position="31"/>
    </location>
</feature>